<gene>
    <name evidence="4" type="ORF">BRYFOR_09077</name>
</gene>
<dbReference type="STRING" id="168384.SAMN05660368_04119"/>
<organism evidence="4 5">
    <name type="scientific">Marvinbryantia formatexigens DSM 14469</name>
    <dbReference type="NCBI Taxonomy" id="478749"/>
    <lineage>
        <taxon>Bacteria</taxon>
        <taxon>Bacillati</taxon>
        <taxon>Bacillota</taxon>
        <taxon>Clostridia</taxon>
        <taxon>Lachnospirales</taxon>
        <taxon>Lachnospiraceae</taxon>
        <taxon>Marvinbryantia</taxon>
    </lineage>
</organism>
<feature type="transmembrane region" description="Helical" evidence="2">
    <location>
        <begin position="93"/>
        <end position="126"/>
    </location>
</feature>
<proteinExistence type="predicted"/>
<feature type="transmembrane region" description="Helical" evidence="2">
    <location>
        <begin position="18"/>
        <end position="37"/>
    </location>
</feature>
<evidence type="ECO:0000313" key="4">
    <source>
        <dbReference type="EMBL" id="EET58971.1"/>
    </source>
</evidence>
<protein>
    <recommendedName>
        <fullName evidence="3">VanZ-like domain-containing protein</fullName>
    </recommendedName>
</protein>
<keyword evidence="2" id="KW-0472">Membrane</keyword>
<evidence type="ECO:0000313" key="5">
    <source>
        <dbReference type="Proteomes" id="UP000005561"/>
    </source>
</evidence>
<feature type="compositionally biased region" description="Polar residues" evidence="1">
    <location>
        <begin position="290"/>
        <end position="303"/>
    </location>
</feature>
<feature type="compositionally biased region" description="Polar residues" evidence="1">
    <location>
        <begin position="310"/>
        <end position="319"/>
    </location>
</feature>
<feature type="compositionally biased region" description="Polar residues" evidence="1">
    <location>
        <begin position="233"/>
        <end position="242"/>
    </location>
</feature>
<accession>C6LK91</accession>
<evidence type="ECO:0000256" key="1">
    <source>
        <dbReference type="SAM" id="MobiDB-lite"/>
    </source>
</evidence>
<keyword evidence="2" id="KW-1133">Transmembrane helix</keyword>
<feature type="compositionally biased region" description="Low complexity" evidence="1">
    <location>
        <begin position="265"/>
        <end position="284"/>
    </location>
</feature>
<evidence type="ECO:0000259" key="3">
    <source>
        <dbReference type="Pfam" id="PF04892"/>
    </source>
</evidence>
<dbReference type="EMBL" id="ACCL02000023">
    <property type="protein sequence ID" value="EET58971.1"/>
    <property type="molecule type" value="Genomic_DNA"/>
</dbReference>
<comment type="caution">
    <text evidence="4">The sequence shown here is derived from an EMBL/GenBank/DDBJ whole genome shotgun (WGS) entry which is preliminary data.</text>
</comment>
<feature type="region of interest" description="Disordered" evidence="1">
    <location>
        <begin position="173"/>
        <end position="427"/>
    </location>
</feature>
<dbReference type="Proteomes" id="UP000005561">
    <property type="component" value="Unassembled WGS sequence"/>
</dbReference>
<keyword evidence="2" id="KW-0812">Transmembrane</keyword>
<dbReference type="AlphaFoldDB" id="C6LK91"/>
<dbReference type="eggNOG" id="COG5652">
    <property type="taxonomic scope" value="Bacteria"/>
</dbReference>
<name>C6LK91_9FIRM</name>
<dbReference type="InterPro" id="IPR006976">
    <property type="entry name" value="VanZ-like"/>
</dbReference>
<dbReference type="NCBIfam" id="NF037970">
    <property type="entry name" value="vanZ_1"/>
    <property type="match status" value="1"/>
</dbReference>
<sequence length="427" mass="49336">MTLIQKTNYRRYTMIRTLLKPFSFVPALLLMYMIYSFSAQPGEVSSQLSYKVSYKIVETVDQTLNAGMADWEIETWVYRIHGLVRKLAHMTEYFALAVAVSFPLYVYGVHGIWLMLLAGFICVGFACGDEYHQSFVEGRGPSVRDVAIDSFGVFWGIILVRIVGWTGRKTIFRPRKKKKKKEAEPQMQARSGQAWQEPRMQARSGQMWQEPRMQGQMPPVQRSRQGYAGQGYTGSAPQSGQPQGYAGQHWQQAQPMQDYDNPAPQNEQSQAQQSWQQAQQTQDRQVQEYARQNQQQMQPTQDGQVREYARQNQQQMQPTQDHDGFAPENVQQPTGYPEYVRQKVRMHETSPIQSTDETFQPQTQASQTDYQPQQTQASQTDYSPHMPFSDAQDSRSVEEQGIPVNVPYRPYTRSYQYDDQIPESRNK</sequence>
<feature type="transmembrane region" description="Helical" evidence="2">
    <location>
        <begin position="146"/>
        <end position="167"/>
    </location>
</feature>
<evidence type="ECO:0000256" key="2">
    <source>
        <dbReference type="SAM" id="Phobius"/>
    </source>
</evidence>
<reference evidence="4" key="1">
    <citation type="submission" date="2009-07" db="EMBL/GenBank/DDBJ databases">
        <authorList>
            <person name="Weinstock G."/>
            <person name="Sodergren E."/>
            <person name="Clifton S."/>
            <person name="Fulton L."/>
            <person name="Fulton B."/>
            <person name="Courtney L."/>
            <person name="Fronick C."/>
            <person name="Harrison M."/>
            <person name="Strong C."/>
            <person name="Farmer C."/>
            <person name="Delahaunty K."/>
            <person name="Markovic C."/>
            <person name="Hall O."/>
            <person name="Minx P."/>
            <person name="Tomlinson C."/>
            <person name="Mitreva M."/>
            <person name="Nelson J."/>
            <person name="Hou S."/>
            <person name="Wollam A."/>
            <person name="Pepin K.H."/>
            <person name="Johnson M."/>
            <person name="Bhonagiri V."/>
            <person name="Nash W.E."/>
            <person name="Warren W."/>
            <person name="Chinwalla A."/>
            <person name="Mardis E.R."/>
            <person name="Wilson R.K."/>
        </authorList>
    </citation>
    <scope>NUCLEOTIDE SEQUENCE [LARGE SCALE GENOMIC DNA]</scope>
    <source>
        <strain evidence="4">DSM 14469</strain>
    </source>
</reference>
<feature type="domain" description="VanZ-like" evidence="3">
    <location>
        <begin position="26"/>
        <end position="163"/>
    </location>
</feature>
<dbReference type="Pfam" id="PF04892">
    <property type="entry name" value="VanZ"/>
    <property type="match status" value="1"/>
</dbReference>
<feature type="compositionally biased region" description="Polar residues" evidence="1">
    <location>
        <begin position="350"/>
        <end position="382"/>
    </location>
</feature>
<keyword evidence="5" id="KW-1185">Reference proteome</keyword>